<gene>
    <name evidence="3" type="ORF">HY834_14925</name>
</gene>
<dbReference type="EMBL" id="JACRAF010000041">
    <property type="protein sequence ID" value="MBI4923035.1"/>
    <property type="molecule type" value="Genomic_DNA"/>
</dbReference>
<comment type="caution">
    <text evidence="3">The sequence shown here is derived from an EMBL/GenBank/DDBJ whole genome shotgun (WGS) entry which is preliminary data.</text>
</comment>
<organism evidence="3 4">
    <name type="scientific">Devosia nanyangense</name>
    <dbReference type="NCBI Taxonomy" id="1228055"/>
    <lineage>
        <taxon>Bacteria</taxon>
        <taxon>Pseudomonadati</taxon>
        <taxon>Pseudomonadota</taxon>
        <taxon>Alphaproteobacteria</taxon>
        <taxon>Hyphomicrobiales</taxon>
        <taxon>Devosiaceae</taxon>
        <taxon>Devosia</taxon>
    </lineage>
</organism>
<feature type="region of interest" description="Disordered" evidence="1">
    <location>
        <begin position="21"/>
        <end position="66"/>
    </location>
</feature>
<keyword evidence="2" id="KW-0812">Transmembrane</keyword>
<sequence>MEAKATGNTYRGEALRIAIEASRGPQPAGAPPVAPEVRHPSRRPAPIAINDNLGPSRAAAPGRTVRSGRRIGRTIAWAVLLPFYVAVAAGSLGVVALFVKDLLRL</sequence>
<keyword evidence="2" id="KW-1133">Transmembrane helix</keyword>
<proteinExistence type="predicted"/>
<evidence type="ECO:0000256" key="1">
    <source>
        <dbReference type="SAM" id="MobiDB-lite"/>
    </source>
</evidence>
<evidence type="ECO:0000313" key="4">
    <source>
        <dbReference type="Proteomes" id="UP000782610"/>
    </source>
</evidence>
<protein>
    <submittedName>
        <fullName evidence="3">Uncharacterized protein</fullName>
    </submittedName>
</protein>
<evidence type="ECO:0000256" key="2">
    <source>
        <dbReference type="SAM" id="Phobius"/>
    </source>
</evidence>
<feature type="transmembrane region" description="Helical" evidence="2">
    <location>
        <begin position="75"/>
        <end position="99"/>
    </location>
</feature>
<evidence type="ECO:0000313" key="3">
    <source>
        <dbReference type="EMBL" id="MBI4923035.1"/>
    </source>
</evidence>
<accession>A0A933L650</accession>
<dbReference type="AlphaFoldDB" id="A0A933L650"/>
<name>A0A933L650_9HYPH</name>
<dbReference type="Proteomes" id="UP000782610">
    <property type="component" value="Unassembled WGS sequence"/>
</dbReference>
<reference evidence="3" key="1">
    <citation type="submission" date="2020-07" db="EMBL/GenBank/DDBJ databases">
        <title>Huge and variable diversity of episymbiotic CPR bacteria and DPANN archaea in groundwater ecosystems.</title>
        <authorList>
            <person name="He C.Y."/>
            <person name="Keren R."/>
            <person name="Whittaker M."/>
            <person name="Farag I.F."/>
            <person name="Doudna J."/>
            <person name="Cate J.H.D."/>
            <person name="Banfield J.F."/>
        </authorList>
    </citation>
    <scope>NUCLEOTIDE SEQUENCE</scope>
    <source>
        <strain evidence="3">NC_groundwater_1586_Pr3_B-0.1um_66_15</strain>
    </source>
</reference>
<keyword evidence="2" id="KW-0472">Membrane</keyword>